<reference evidence="12 13" key="1">
    <citation type="submission" date="2018-11" db="EMBL/GenBank/DDBJ databases">
        <authorList>
            <consortium name="Pathogen Informatics"/>
        </authorList>
    </citation>
    <scope>NUCLEOTIDE SEQUENCE [LARGE SCALE GENOMIC DNA]</scope>
</reference>
<dbReference type="Pfam" id="PF01762">
    <property type="entry name" value="Galactosyl_T"/>
    <property type="match status" value="1"/>
</dbReference>
<feature type="chain" id="PRO_5018060158" description="Hexosyltransferase" evidence="11">
    <location>
        <begin position="18"/>
        <end position="246"/>
    </location>
</feature>
<dbReference type="GO" id="GO:0006493">
    <property type="term" value="P:protein O-linked glycosylation"/>
    <property type="evidence" value="ECO:0007669"/>
    <property type="project" value="TreeGrafter"/>
</dbReference>
<dbReference type="PANTHER" id="PTHR11214">
    <property type="entry name" value="BETA-1,3-N-ACETYLGLUCOSAMINYLTRANSFERASE"/>
    <property type="match status" value="1"/>
</dbReference>
<evidence type="ECO:0000256" key="4">
    <source>
        <dbReference type="ARBA" id="ARBA00022679"/>
    </source>
</evidence>
<evidence type="ECO:0000256" key="7">
    <source>
        <dbReference type="ARBA" id="ARBA00022989"/>
    </source>
</evidence>
<comment type="similarity">
    <text evidence="2 10">Belongs to the glycosyltransferase 31 family.</text>
</comment>
<evidence type="ECO:0000256" key="8">
    <source>
        <dbReference type="ARBA" id="ARBA00023034"/>
    </source>
</evidence>
<evidence type="ECO:0000256" key="3">
    <source>
        <dbReference type="ARBA" id="ARBA00022676"/>
    </source>
</evidence>
<evidence type="ECO:0000256" key="10">
    <source>
        <dbReference type="RuleBase" id="RU363063"/>
    </source>
</evidence>
<proteinExistence type="inferred from homology"/>
<evidence type="ECO:0000256" key="2">
    <source>
        <dbReference type="ARBA" id="ARBA00008661"/>
    </source>
</evidence>
<evidence type="ECO:0000256" key="5">
    <source>
        <dbReference type="ARBA" id="ARBA00022692"/>
    </source>
</evidence>
<comment type="subcellular location">
    <subcellularLocation>
        <location evidence="1 10">Golgi apparatus membrane</location>
        <topology evidence="1 10">Single-pass type II membrane protein</topology>
    </subcellularLocation>
</comment>
<keyword evidence="9" id="KW-0472">Membrane</keyword>
<gene>
    <name evidence="12" type="ORF">DILT_LOCUS4476</name>
</gene>
<evidence type="ECO:0000313" key="13">
    <source>
        <dbReference type="Proteomes" id="UP000281553"/>
    </source>
</evidence>
<dbReference type="AlphaFoldDB" id="A0A3P7KUM8"/>
<feature type="signal peptide" evidence="11">
    <location>
        <begin position="1"/>
        <end position="17"/>
    </location>
</feature>
<evidence type="ECO:0000313" key="12">
    <source>
        <dbReference type="EMBL" id="VDN08645.1"/>
    </source>
</evidence>
<organism evidence="12 13">
    <name type="scientific">Dibothriocephalus latus</name>
    <name type="common">Fish tapeworm</name>
    <name type="synonym">Diphyllobothrium latum</name>
    <dbReference type="NCBI Taxonomy" id="60516"/>
    <lineage>
        <taxon>Eukaryota</taxon>
        <taxon>Metazoa</taxon>
        <taxon>Spiralia</taxon>
        <taxon>Lophotrochozoa</taxon>
        <taxon>Platyhelminthes</taxon>
        <taxon>Cestoda</taxon>
        <taxon>Eucestoda</taxon>
        <taxon>Diphyllobothriidea</taxon>
        <taxon>Diphyllobothriidae</taxon>
        <taxon>Dibothriocephalus</taxon>
    </lineage>
</organism>
<keyword evidence="13" id="KW-1185">Reference proteome</keyword>
<evidence type="ECO:0000256" key="9">
    <source>
        <dbReference type="ARBA" id="ARBA00023136"/>
    </source>
</evidence>
<name>A0A3P7KUM8_DIBLA</name>
<evidence type="ECO:0000256" key="11">
    <source>
        <dbReference type="SAM" id="SignalP"/>
    </source>
</evidence>
<dbReference type="Proteomes" id="UP000281553">
    <property type="component" value="Unassembled WGS sequence"/>
</dbReference>
<evidence type="ECO:0000256" key="6">
    <source>
        <dbReference type="ARBA" id="ARBA00022968"/>
    </source>
</evidence>
<keyword evidence="5" id="KW-0812">Transmembrane</keyword>
<sequence length="246" mass="29227">MFSILFTLLIWPTHVNSTICAAVKEKDVNTTSALKSNYDLEVIVKTAAYNFEDLQKFRTLYARINDFSVYTRHPFRIGIRLREEILQYNDLLVGDYEDTYYNLTTKMMTNFQWAARFCRNERPGFLFLDDDYGFHPKNLRCFLARLEADWRDRMVVRLKWNKPPTVRYGNDARTDKWALSKREMPCPAFHHTLEKLTISMHFTRSIPIDDVWLGLVMTKLDLRFQYRAGSHFDWEAGPYTADVRYA</sequence>
<evidence type="ECO:0000256" key="1">
    <source>
        <dbReference type="ARBA" id="ARBA00004323"/>
    </source>
</evidence>
<keyword evidence="4" id="KW-0808">Transferase</keyword>
<dbReference type="GO" id="GO:0000139">
    <property type="term" value="C:Golgi membrane"/>
    <property type="evidence" value="ECO:0007669"/>
    <property type="project" value="UniProtKB-SubCell"/>
</dbReference>
<keyword evidence="11" id="KW-0732">Signal</keyword>
<dbReference type="InterPro" id="IPR002659">
    <property type="entry name" value="Glyco_trans_31"/>
</dbReference>
<accession>A0A3P7KUM8</accession>
<keyword evidence="3 10" id="KW-0328">Glycosyltransferase</keyword>
<protein>
    <recommendedName>
        <fullName evidence="10">Hexosyltransferase</fullName>
        <ecNumber evidence="10">2.4.1.-</ecNumber>
    </recommendedName>
</protein>
<keyword evidence="8 10" id="KW-0333">Golgi apparatus</keyword>
<dbReference type="PANTHER" id="PTHR11214:SF3">
    <property type="entry name" value="BETA-1,3-GALACTOSYLTRANSFERASE 6"/>
    <property type="match status" value="1"/>
</dbReference>
<dbReference type="OrthoDB" id="2139606at2759"/>
<dbReference type="GO" id="GO:0016758">
    <property type="term" value="F:hexosyltransferase activity"/>
    <property type="evidence" value="ECO:0007669"/>
    <property type="project" value="InterPro"/>
</dbReference>
<dbReference type="EC" id="2.4.1.-" evidence="10"/>
<keyword evidence="6" id="KW-0735">Signal-anchor</keyword>
<dbReference type="EMBL" id="UYRU01045542">
    <property type="protein sequence ID" value="VDN08645.1"/>
    <property type="molecule type" value="Genomic_DNA"/>
</dbReference>
<keyword evidence="7" id="KW-1133">Transmembrane helix</keyword>